<organism evidence="1 2">
    <name type="scientific">Aspergillus kawachii</name>
    <name type="common">White koji mold</name>
    <name type="synonym">Aspergillus awamori var. kawachi</name>
    <dbReference type="NCBI Taxonomy" id="1069201"/>
    <lineage>
        <taxon>Eukaryota</taxon>
        <taxon>Fungi</taxon>
        <taxon>Dikarya</taxon>
        <taxon>Ascomycota</taxon>
        <taxon>Pezizomycotina</taxon>
        <taxon>Eurotiomycetes</taxon>
        <taxon>Eurotiomycetidae</taxon>
        <taxon>Eurotiales</taxon>
        <taxon>Aspergillaceae</taxon>
        <taxon>Aspergillus</taxon>
        <taxon>Aspergillus subgen. Circumdati</taxon>
    </lineage>
</organism>
<reference evidence="2" key="2">
    <citation type="submission" date="2016-02" db="EMBL/GenBank/DDBJ databases">
        <title>Genome sequencing of Aspergillus luchuensis NBRC 4314.</title>
        <authorList>
            <person name="Yamada O."/>
        </authorList>
    </citation>
    <scope>NUCLEOTIDE SEQUENCE [LARGE SCALE GENOMIC DNA]</scope>
    <source>
        <strain evidence="2">RIB 2604</strain>
    </source>
</reference>
<gene>
    <name evidence="1" type="ORF">RIB2604_01804560</name>
</gene>
<name>A0A146FFG8_ASPKA</name>
<comment type="caution">
    <text evidence="1">The sequence shown here is derived from an EMBL/GenBank/DDBJ whole genome shotgun (WGS) entry which is preliminary data.</text>
</comment>
<evidence type="ECO:0000313" key="2">
    <source>
        <dbReference type="Proteomes" id="UP000075230"/>
    </source>
</evidence>
<dbReference type="Proteomes" id="UP000075230">
    <property type="component" value="Unassembled WGS sequence"/>
</dbReference>
<accession>A0A146FFG8</accession>
<dbReference type="EMBL" id="BCWF01000018">
    <property type="protein sequence ID" value="GAT24626.1"/>
    <property type="molecule type" value="Genomic_DNA"/>
</dbReference>
<sequence length="39" mass="4513">MGPDRTLDLVRKLIASAFQRRPRTVPDGKWIKTYSRLVA</sequence>
<dbReference type="AlphaFoldDB" id="A0A146FFG8"/>
<reference evidence="1 2" key="1">
    <citation type="journal article" date="2016" name="DNA Res.">
        <title>Genome sequence of Aspergillus luchuensis NBRC 4314.</title>
        <authorList>
            <person name="Yamada O."/>
            <person name="Machida M."/>
            <person name="Hosoyama A."/>
            <person name="Goto M."/>
            <person name="Takahashi T."/>
            <person name="Futagami T."/>
            <person name="Yamagata Y."/>
            <person name="Takeuchi M."/>
            <person name="Kobayashi T."/>
            <person name="Koike H."/>
            <person name="Abe K."/>
            <person name="Asai K."/>
            <person name="Arita M."/>
            <person name="Fujita N."/>
            <person name="Fukuda K."/>
            <person name="Higa K."/>
            <person name="Horikawa H."/>
            <person name="Ishikawa T."/>
            <person name="Jinno K."/>
            <person name="Kato Y."/>
            <person name="Kirimura K."/>
            <person name="Mizutani O."/>
            <person name="Nakasone K."/>
            <person name="Sano M."/>
            <person name="Shiraishi Y."/>
            <person name="Tsukahara M."/>
            <person name="Gomi K."/>
        </authorList>
    </citation>
    <scope>NUCLEOTIDE SEQUENCE [LARGE SCALE GENOMIC DNA]</scope>
    <source>
        <strain evidence="1 2">RIB 2604</strain>
    </source>
</reference>
<protein>
    <submittedName>
        <fullName evidence="1">E3 ubiquitin-protein ligase Bre1</fullName>
    </submittedName>
</protein>
<evidence type="ECO:0000313" key="1">
    <source>
        <dbReference type="EMBL" id="GAT24626.1"/>
    </source>
</evidence>
<proteinExistence type="predicted"/>